<evidence type="ECO:0000313" key="2">
    <source>
        <dbReference type="Proteomes" id="UP000766486"/>
    </source>
</evidence>
<reference evidence="1 2" key="1">
    <citation type="submission" date="2019-06" db="EMBL/GenBank/DDBJ databases">
        <authorList>
            <person name="Broberg M."/>
        </authorList>
    </citation>
    <scope>NUCLEOTIDE SEQUENCE [LARGE SCALE GENOMIC DNA]</scope>
</reference>
<organism evidence="1 2">
    <name type="scientific">Bionectria ochroleuca</name>
    <name type="common">Gliocladium roseum</name>
    <dbReference type="NCBI Taxonomy" id="29856"/>
    <lineage>
        <taxon>Eukaryota</taxon>
        <taxon>Fungi</taxon>
        <taxon>Dikarya</taxon>
        <taxon>Ascomycota</taxon>
        <taxon>Pezizomycotina</taxon>
        <taxon>Sordariomycetes</taxon>
        <taxon>Hypocreomycetidae</taxon>
        <taxon>Hypocreales</taxon>
        <taxon>Bionectriaceae</taxon>
        <taxon>Clonostachys</taxon>
    </lineage>
</organism>
<protein>
    <submittedName>
        <fullName evidence="1">Uncharacterized protein</fullName>
    </submittedName>
</protein>
<sequence length="74" mass="8089">MAFPYDFWPAICCEFKPDGVILARVAQGRREGVSVIKGDVQIPVLRIPALCGPRRVTDCVTFSQLVDIGVVAQV</sequence>
<comment type="caution">
    <text evidence="1">The sequence shown here is derived from an EMBL/GenBank/DDBJ whole genome shotgun (WGS) entry which is preliminary data.</text>
</comment>
<dbReference type="Proteomes" id="UP000766486">
    <property type="component" value="Unassembled WGS sequence"/>
</dbReference>
<name>A0ABY6TSF0_BIOOC</name>
<gene>
    <name evidence="1" type="ORF">CLO192961_LOCUS58316</name>
</gene>
<accession>A0ABY6TSF0</accession>
<keyword evidence="2" id="KW-1185">Reference proteome</keyword>
<dbReference type="EMBL" id="CABFNS010000414">
    <property type="protein sequence ID" value="VUC21564.1"/>
    <property type="molecule type" value="Genomic_DNA"/>
</dbReference>
<evidence type="ECO:0000313" key="1">
    <source>
        <dbReference type="EMBL" id="VUC21564.1"/>
    </source>
</evidence>
<proteinExistence type="predicted"/>